<dbReference type="GO" id="GO:0006508">
    <property type="term" value="P:proteolysis"/>
    <property type="evidence" value="ECO:0007669"/>
    <property type="project" value="InterPro"/>
</dbReference>
<keyword evidence="3" id="KW-1185">Reference proteome</keyword>
<dbReference type="GO" id="GO:0008234">
    <property type="term" value="F:cysteine-type peptidase activity"/>
    <property type="evidence" value="ECO:0007669"/>
    <property type="project" value="InterPro"/>
</dbReference>
<feature type="domain" description="Peptidase C1A papain C-terminal" evidence="1">
    <location>
        <begin position="52"/>
        <end position="145"/>
    </location>
</feature>
<proteinExistence type="predicted"/>
<dbReference type="Gramene" id="TKV92654">
    <property type="protein sequence ID" value="TKV92654"/>
    <property type="gene ID" value="SEVIR_9G174400v2"/>
</dbReference>
<dbReference type="Gene3D" id="3.90.70.10">
    <property type="entry name" value="Cysteine proteinases"/>
    <property type="match status" value="1"/>
</dbReference>
<dbReference type="OMA" id="YNWKMIN"/>
<accession>A0A4U6SWG6</accession>
<evidence type="ECO:0000313" key="2">
    <source>
        <dbReference type="EMBL" id="TKV92654.1"/>
    </source>
</evidence>
<reference evidence="2" key="1">
    <citation type="submission" date="2019-03" db="EMBL/GenBank/DDBJ databases">
        <title>WGS assembly of Setaria viridis.</title>
        <authorList>
            <person name="Huang P."/>
            <person name="Jenkins J."/>
            <person name="Grimwood J."/>
            <person name="Barry K."/>
            <person name="Healey A."/>
            <person name="Mamidi S."/>
            <person name="Sreedasyam A."/>
            <person name="Shu S."/>
            <person name="Feldman M."/>
            <person name="Wu J."/>
            <person name="Yu Y."/>
            <person name="Chen C."/>
            <person name="Johnson J."/>
            <person name="Rokhsar D."/>
            <person name="Baxter I."/>
            <person name="Schmutz J."/>
            <person name="Brutnell T."/>
            <person name="Kellogg E."/>
        </authorList>
    </citation>
    <scope>NUCLEOTIDE SEQUENCE [LARGE SCALE GENOMIC DNA]</scope>
</reference>
<dbReference type="AlphaFoldDB" id="A0A4U6SWG6"/>
<dbReference type="EMBL" id="CM016560">
    <property type="protein sequence ID" value="TKV92654.1"/>
    <property type="molecule type" value="Genomic_DNA"/>
</dbReference>
<dbReference type="Proteomes" id="UP000298652">
    <property type="component" value="Chromosome 9"/>
</dbReference>
<evidence type="ECO:0000259" key="1">
    <source>
        <dbReference type="Pfam" id="PF00112"/>
    </source>
</evidence>
<organism evidence="2 3">
    <name type="scientific">Setaria viridis</name>
    <name type="common">Green bristlegrass</name>
    <name type="synonym">Setaria italica subsp. viridis</name>
    <dbReference type="NCBI Taxonomy" id="4556"/>
    <lineage>
        <taxon>Eukaryota</taxon>
        <taxon>Viridiplantae</taxon>
        <taxon>Streptophyta</taxon>
        <taxon>Embryophyta</taxon>
        <taxon>Tracheophyta</taxon>
        <taxon>Spermatophyta</taxon>
        <taxon>Magnoliopsida</taxon>
        <taxon>Liliopsida</taxon>
        <taxon>Poales</taxon>
        <taxon>Poaceae</taxon>
        <taxon>PACMAD clade</taxon>
        <taxon>Panicoideae</taxon>
        <taxon>Panicodae</taxon>
        <taxon>Paniceae</taxon>
        <taxon>Cenchrinae</taxon>
        <taxon>Setaria</taxon>
    </lineage>
</organism>
<dbReference type="InterPro" id="IPR000668">
    <property type="entry name" value="Peptidase_C1A_C"/>
</dbReference>
<evidence type="ECO:0000313" key="3">
    <source>
        <dbReference type="Proteomes" id="UP000298652"/>
    </source>
</evidence>
<sequence length="157" mass="17809">MEFKRQAANRKPPESSKVKFLANDFAAEFDREGLAHDLREGLKFFKEKGVLTLGKDVESVKKLRFKEIQRLIKEGRPIVGGIDVDSSLDNSVQMIFFIMTPKDTDGEGHAVVFIGYGWRAGSAYLIFLNSYGTKKFSSSGFERVYLDHVHILHTIHV</sequence>
<gene>
    <name evidence="2" type="ORF">SEVIR_9G174400v2</name>
</gene>
<name>A0A4U6SWG6_SETVI</name>
<protein>
    <recommendedName>
        <fullName evidence="1">Peptidase C1A papain C-terminal domain-containing protein</fullName>
    </recommendedName>
</protein>
<dbReference type="InterPro" id="IPR038765">
    <property type="entry name" value="Papain-like_cys_pep_sf"/>
</dbReference>
<dbReference type="Pfam" id="PF00112">
    <property type="entry name" value="Peptidase_C1"/>
    <property type="match status" value="1"/>
</dbReference>
<dbReference type="SUPFAM" id="SSF54001">
    <property type="entry name" value="Cysteine proteinases"/>
    <property type="match status" value="1"/>
</dbReference>